<dbReference type="InterPro" id="IPR006361">
    <property type="entry name" value="Uroporphyrinogen_deCO2ase_HemE"/>
</dbReference>
<evidence type="ECO:0000256" key="6">
    <source>
        <dbReference type="ARBA" id="ARBA00023244"/>
    </source>
</evidence>
<protein>
    <recommendedName>
        <fullName evidence="3 7">Uroporphyrinogen decarboxylase</fullName>
        <shortName evidence="7">UPD</shortName>
        <shortName evidence="7">URO-D</shortName>
        <ecNumber evidence="3 7">4.1.1.37</ecNumber>
    </recommendedName>
</protein>
<comment type="subcellular location">
    <subcellularLocation>
        <location evidence="7">Cytoplasm</location>
    </subcellularLocation>
</comment>
<dbReference type="GO" id="GO:0019353">
    <property type="term" value="P:protoporphyrinogen IX biosynthetic process from glutamate"/>
    <property type="evidence" value="ECO:0007669"/>
    <property type="project" value="TreeGrafter"/>
</dbReference>
<dbReference type="GO" id="GO:0004853">
    <property type="term" value="F:uroporphyrinogen decarboxylase activity"/>
    <property type="evidence" value="ECO:0007669"/>
    <property type="project" value="UniProtKB-UniRule"/>
</dbReference>
<dbReference type="PANTHER" id="PTHR21091:SF169">
    <property type="entry name" value="UROPORPHYRINOGEN DECARBOXYLASE"/>
    <property type="match status" value="1"/>
</dbReference>
<dbReference type="PROSITE" id="PS00906">
    <property type="entry name" value="UROD_1"/>
    <property type="match status" value="1"/>
</dbReference>
<dbReference type="SUPFAM" id="SSF51726">
    <property type="entry name" value="UROD/MetE-like"/>
    <property type="match status" value="1"/>
</dbReference>
<name>A0A6M4AS26_9SPHN</name>
<comment type="function">
    <text evidence="7">Catalyzes the decarboxylation of four acetate groups of uroporphyrinogen-III to yield coproporphyrinogen-III.</text>
</comment>
<comment type="caution">
    <text evidence="7">Lacks conserved residue(s) required for the propagation of feature annotation.</text>
</comment>
<evidence type="ECO:0000259" key="10">
    <source>
        <dbReference type="PROSITE" id="PS00906"/>
    </source>
</evidence>
<keyword evidence="13" id="KW-1185">Reference proteome</keyword>
<feature type="domain" description="Uroporphyrinogen decarboxylase (URO-D)" evidence="10">
    <location>
        <begin position="26"/>
        <end position="35"/>
    </location>
</feature>
<evidence type="ECO:0000256" key="4">
    <source>
        <dbReference type="ARBA" id="ARBA00022793"/>
    </source>
</evidence>
<feature type="site" description="Transition state stabilizer" evidence="7">
    <location>
        <position position="81"/>
    </location>
</feature>
<evidence type="ECO:0000256" key="8">
    <source>
        <dbReference type="RuleBase" id="RU000554"/>
    </source>
</evidence>
<dbReference type="HAMAP" id="MF_00218">
    <property type="entry name" value="URO_D"/>
    <property type="match status" value="1"/>
</dbReference>
<feature type="binding site" evidence="7">
    <location>
        <position position="81"/>
    </location>
    <ligand>
        <name>substrate</name>
    </ligand>
</feature>
<sequence>MMDCPPALRDDAMLTVLRGERVTPPPMWLMRQAGRYLPEYRELRAEKGGFLELVHDSQAACEVTLQPLRRFDFDAAILFSDILVIPHAMGQDLWFEAGEGPRLAPRLAETALETLTPAPERLEPVYATIRLLKQSMPSGRALLGFAGSPWTVATYMVDGQGSKDHGAARRMAYTQRDRFAALIDAIVDATADYLIKQVEAGVDAVQLFDSWAGSLAPDEFERWVIAPNRAIVDRVRASCPGVPVIGFPKGAGAKLLAYALGVQPDVIGLDETVDPVWANAVLPEKMVVQGNLDPLLLIAGGDALNARIDAIRAAFPTRPHIFNLGHGILPDTPIAHVEQLVRRVRLDEGSNGVGAA</sequence>
<evidence type="ECO:0000313" key="12">
    <source>
        <dbReference type="EMBL" id="QJQ31865.1"/>
    </source>
</evidence>
<evidence type="ECO:0000256" key="2">
    <source>
        <dbReference type="ARBA" id="ARBA00009935"/>
    </source>
</evidence>
<dbReference type="CDD" id="cd00717">
    <property type="entry name" value="URO-D"/>
    <property type="match status" value="1"/>
</dbReference>
<dbReference type="PANTHER" id="PTHR21091">
    <property type="entry name" value="METHYLTETRAHYDROFOLATE:HOMOCYSTEINE METHYLTRANSFERASE RELATED"/>
    <property type="match status" value="1"/>
</dbReference>
<keyword evidence="6 7" id="KW-0627">Porphyrin biosynthesis</keyword>
<evidence type="ECO:0000256" key="1">
    <source>
        <dbReference type="ARBA" id="ARBA00004804"/>
    </source>
</evidence>
<comment type="similarity">
    <text evidence="2 7 9">Belongs to the uroporphyrinogen decarboxylase family.</text>
</comment>
<feature type="binding site" evidence="7">
    <location>
        <position position="326"/>
    </location>
    <ligand>
        <name>substrate</name>
    </ligand>
</feature>
<feature type="binding site" evidence="7">
    <location>
        <position position="155"/>
    </location>
    <ligand>
        <name>substrate</name>
    </ligand>
</feature>
<dbReference type="KEGG" id="slan:GV829_04875"/>
<evidence type="ECO:0000256" key="9">
    <source>
        <dbReference type="RuleBase" id="RU004169"/>
    </source>
</evidence>
<comment type="catalytic activity">
    <reaction evidence="7 8">
        <text>uroporphyrinogen III + 4 H(+) = coproporphyrinogen III + 4 CO2</text>
        <dbReference type="Rhea" id="RHEA:19865"/>
        <dbReference type="ChEBI" id="CHEBI:15378"/>
        <dbReference type="ChEBI" id="CHEBI:16526"/>
        <dbReference type="ChEBI" id="CHEBI:57308"/>
        <dbReference type="ChEBI" id="CHEBI:57309"/>
        <dbReference type="EC" id="4.1.1.37"/>
    </reaction>
</comment>
<keyword evidence="4 7" id="KW-0210">Decarboxylase</keyword>
<proteinExistence type="inferred from homology"/>
<accession>A0A6M4AS26</accession>
<evidence type="ECO:0000313" key="13">
    <source>
        <dbReference type="Proteomes" id="UP000503018"/>
    </source>
</evidence>
<keyword evidence="7" id="KW-0963">Cytoplasm</keyword>
<dbReference type="PROSITE" id="PS00907">
    <property type="entry name" value="UROD_2"/>
    <property type="match status" value="1"/>
</dbReference>
<dbReference type="AlphaFoldDB" id="A0A6M4AS26"/>
<dbReference type="UniPathway" id="UPA00251">
    <property type="reaction ID" value="UER00321"/>
</dbReference>
<comment type="subunit">
    <text evidence="7">Homodimer.</text>
</comment>
<dbReference type="NCBIfam" id="TIGR01464">
    <property type="entry name" value="hemE"/>
    <property type="match status" value="1"/>
</dbReference>
<evidence type="ECO:0000256" key="3">
    <source>
        <dbReference type="ARBA" id="ARBA00012288"/>
    </source>
</evidence>
<feature type="binding site" evidence="7">
    <location>
        <position position="210"/>
    </location>
    <ligand>
        <name>substrate</name>
    </ligand>
</feature>
<dbReference type="EC" id="4.1.1.37" evidence="3 7"/>
<feature type="domain" description="Uroporphyrinogen decarboxylase (URO-D)" evidence="11">
    <location>
        <begin position="143"/>
        <end position="159"/>
    </location>
</feature>
<dbReference type="Proteomes" id="UP000503018">
    <property type="component" value="Chromosome"/>
</dbReference>
<feature type="binding site" evidence="7">
    <location>
        <begin position="31"/>
        <end position="35"/>
    </location>
    <ligand>
        <name>substrate</name>
    </ligand>
</feature>
<evidence type="ECO:0000256" key="5">
    <source>
        <dbReference type="ARBA" id="ARBA00023239"/>
    </source>
</evidence>
<keyword evidence="5 7" id="KW-0456">Lyase</keyword>
<reference evidence="12 13" key="1">
    <citation type="submission" date="2020-01" db="EMBL/GenBank/DDBJ databases">
        <title>Sphingomonas sp. strain CSW-10.</title>
        <authorList>
            <person name="Chen W.-M."/>
        </authorList>
    </citation>
    <scope>NUCLEOTIDE SEQUENCE [LARGE SCALE GENOMIC DNA]</scope>
    <source>
        <strain evidence="12 13">CSW-10</strain>
    </source>
</reference>
<evidence type="ECO:0000256" key="7">
    <source>
        <dbReference type="HAMAP-Rule" id="MF_00218"/>
    </source>
</evidence>
<gene>
    <name evidence="7" type="primary">hemE</name>
    <name evidence="12" type="ORF">GV829_04875</name>
</gene>
<dbReference type="EMBL" id="CP053015">
    <property type="protein sequence ID" value="QJQ31865.1"/>
    <property type="molecule type" value="Genomic_DNA"/>
</dbReference>
<comment type="pathway">
    <text evidence="1 7 8">Porphyrin-containing compound metabolism; protoporphyrin-IX biosynthesis; coproporphyrinogen-III from 5-aminolevulinate: step 4/4.</text>
</comment>
<dbReference type="Gene3D" id="3.20.20.210">
    <property type="match status" value="1"/>
</dbReference>
<evidence type="ECO:0000259" key="11">
    <source>
        <dbReference type="PROSITE" id="PS00907"/>
    </source>
</evidence>
<dbReference type="InterPro" id="IPR038071">
    <property type="entry name" value="UROD/MetE-like_sf"/>
</dbReference>
<dbReference type="Pfam" id="PF01208">
    <property type="entry name" value="URO-D"/>
    <property type="match status" value="1"/>
</dbReference>
<organism evidence="12 13">
    <name type="scientific">Sphingomonas lacunae</name>
    <dbReference type="NCBI Taxonomy" id="2698828"/>
    <lineage>
        <taxon>Bacteria</taxon>
        <taxon>Pseudomonadati</taxon>
        <taxon>Pseudomonadota</taxon>
        <taxon>Alphaproteobacteria</taxon>
        <taxon>Sphingomonadales</taxon>
        <taxon>Sphingomonadaceae</taxon>
        <taxon>Sphingomonas</taxon>
    </lineage>
</organism>
<dbReference type="InterPro" id="IPR000257">
    <property type="entry name" value="Uroporphyrinogen_deCOase"/>
</dbReference>
<dbReference type="GO" id="GO:0005829">
    <property type="term" value="C:cytosol"/>
    <property type="evidence" value="ECO:0007669"/>
    <property type="project" value="TreeGrafter"/>
</dbReference>